<dbReference type="Gene3D" id="3.40.630.40">
    <property type="entry name" value="Zn-dependent exopeptidases"/>
    <property type="match status" value="1"/>
</dbReference>
<proteinExistence type="predicted"/>
<comment type="caution">
    <text evidence="5">The sequence shown here is derived from an EMBL/GenBank/DDBJ whole genome shotgun (WGS) entry which is preliminary data.</text>
</comment>
<evidence type="ECO:0000313" key="6">
    <source>
        <dbReference type="Proteomes" id="UP000472380"/>
    </source>
</evidence>
<dbReference type="GO" id="GO:0008745">
    <property type="term" value="F:N-acetylmuramoyl-L-alanine amidase activity"/>
    <property type="evidence" value="ECO:0007669"/>
    <property type="project" value="InterPro"/>
</dbReference>
<sequence>MAKLYIIAGHGAGDPGACAGGQTEEERVRALASVIKQRGGSDVEVLDTSRNWYADGGINKLTLPKGAMLIELHRDYAAESARGAHVIIYGGFDADEFDKALAAKLSAILPGRSQTIVKRTDLANPKRAANRGINYRLAEVGFISNAEDRSIFDTRITEIADAILEAAGIGPSGSASAPSTPAQQPAAKPSAPSASNSGEKTGTGFGGTYRCTVSSLNVRDAPTLGGNVVASYSKGQTVVLDDWYKIADGWVWGRYTGASSGKKRYVAVGKPTGGPAADDYLLKV</sequence>
<evidence type="ECO:0000256" key="1">
    <source>
        <dbReference type="ARBA" id="ARBA00022801"/>
    </source>
</evidence>
<gene>
    <name evidence="5" type="ORF">FM068_09630</name>
</gene>
<keyword evidence="1" id="KW-0378">Hydrolase</keyword>
<evidence type="ECO:0000313" key="5">
    <source>
        <dbReference type="EMBL" id="MZG28835.1"/>
    </source>
</evidence>
<keyword evidence="2" id="KW-0961">Cell wall biogenesis/degradation</keyword>
<organism evidence="5 6">
    <name type="scientific">Adlercreutzia equolifaciens</name>
    <dbReference type="NCBI Taxonomy" id="446660"/>
    <lineage>
        <taxon>Bacteria</taxon>
        <taxon>Bacillati</taxon>
        <taxon>Actinomycetota</taxon>
        <taxon>Coriobacteriia</taxon>
        <taxon>Eggerthellales</taxon>
        <taxon>Eggerthellaceae</taxon>
        <taxon>Adlercreutzia</taxon>
    </lineage>
</organism>
<dbReference type="InterPro" id="IPR003646">
    <property type="entry name" value="SH3-like_bac-type"/>
</dbReference>
<dbReference type="GO" id="GO:0009253">
    <property type="term" value="P:peptidoglycan catabolic process"/>
    <property type="evidence" value="ECO:0007669"/>
    <property type="project" value="InterPro"/>
</dbReference>
<dbReference type="SUPFAM" id="SSF53187">
    <property type="entry name" value="Zn-dependent exopeptidases"/>
    <property type="match status" value="1"/>
</dbReference>
<dbReference type="CDD" id="cd02696">
    <property type="entry name" value="MurNAc-LAA"/>
    <property type="match status" value="1"/>
</dbReference>
<dbReference type="Gene3D" id="2.30.30.40">
    <property type="entry name" value="SH3 Domains"/>
    <property type="match status" value="1"/>
</dbReference>
<dbReference type="AlphaFoldDB" id="A0A6L8QA13"/>
<evidence type="ECO:0000256" key="2">
    <source>
        <dbReference type="ARBA" id="ARBA00023316"/>
    </source>
</evidence>
<dbReference type="Pfam" id="PF01520">
    <property type="entry name" value="Amidase_3"/>
    <property type="match status" value="1"/>
</dbReference>
<dbReference type="RefSeq" id="WP_161128268.1">
    <property type="nucleotide sequence ID" value="NZ_VJNE01000024.1"/>
</dbReference>
<accession>A0A6L8QA13</accession>
<evidence type="ECO:0000256" key="3">
    <source>
        <dbReference type="SAM" id="MobiDB-lite"/>
    </source>
</evidence>
<protein>
    <submittedName>
        <fullName evidence="5">N-acetylmuramoyl-L-alanine amidase</fullName>
    </submittedName>
</protein>
<dbReference type="Proteomes" id="UP000472380">
    <property type="component" value="Unassembled WGS sequence"/>
</dbReference>
<reference evidence="5 6" key="1">
    <citation type="submission" date="2019-07" db="EMBL/GenBank/DDBJ databases">
        <title>Draft genome sequence of Adlercreutzia equolifaciens IPLA 37004, a human intestinal strain that does not produces equol from daidzein.</title>
        <authorList>
            <person name="Vazquez L."/>
            <person name="Florez A.B."/>
            <person name="Mayo B."/>
        </authorList>
    </citation>
    <scope>NUCLEOTIDE SEQUENCE [LARGE SCALE GENOMIC DNA]</scope>
    <source>
        <strain evidence="5 6">IPLA 37004</strain>
    </source>
</reference>
<dbReference type="SMART" id="SM00287">
    <property type="entry name" value="SH3b"/>
    <property type="match status" value="1"/>
</dbReference>
<feature type="region of interest" description="Disordered" evidence="3">
    <location>
        <begin position="171"/>
        <end position="202"/>
    </location>
</feature>
<dbReference type="EMBL" id="VJNE01000024">
    <property type="protein sequence ID" value="MZG28835.1"/>
    <property type="molecule type" value="Genomic_DNA"/>
</dbReference>
<dbReference type="GO" id="GO:0071555">
    <property type="term" value="P:cell wall organization"/>
    <property type="evidence" value="ECO:0007669"/>
    <property type="project" value="UniProtKB-KW"/>
</dbReference>
<evidence type="ECO:0000259" key="4">
    <source>
        <dbReference type="SMART" id="SM00287"/>
    </source>
</evidence>
<feature type="compositionally biased region" description="Low complexity" evidence="3">
    <location>
        <begin position="171"/>
        <end position="198"/>
    </location>
</feature>
<dbReference type="InterPro" id="IPR002508">
    <property type="entry name" value="MurNAc-LAA_cat"/>
</dbReference>
<feature type="domain" description="SH3b" evidence="4">
    <location>
        <begin position="206"/>
        <end position="275"/>
    </location>
</feature>
<name>A0A6L8QA13_9ACTN</name>